<dbReference type="Proteomes" id="UP001324993">
    <property type="component" value="Chromosome"/>
</dbReference>
<dbReference type="PANTHER" id="PTHR43673:SF2">
    <property type="entry name" value="NITROREDUCTASE"/>
    <property type="match status" value="1"/>
</dbReference>
<dbReference type="Pfam" id="PF00881">
    <property type="entry name" value="Nitroreductase"/>
    <property type="match status" value="1"/>
</dbReference>
<dbReference type="InterPro" id="IPR000415">
    <property type="entry name" value="Nitroreductase-like"/>
</dbReference>
<sequence length="325" mass="36303">MNVFQKILIAPKLVACYAYDGWRFIRYAHLFDDPFCSQSCAQAHLYRLSHSLEKGLALPQPRVGFGRELTEQVMKDLEKYYAKFGADSCTADVRGILESLLESHEANGISWEDISSRLSALSYKGTEPNNSEQKTGLVERTRKEVLASLPASPELFFKQRHSVRQFSGVQIPRLEIERAVQLAQRAPSVCNRQGGRLHLYDEPTLKEKILAHQDGNRGFGDQAAVIVAVTHDLSIFYKNGERNQAFVDGGIFAMNLTMALHALGYGSCMLNWSMSPRQDVAMRKDIGIPEGEVIIALIAVGGLREKYTVAASPRRPVESIASWNK</sequence>
<evidence type="ECO:0000256" key="2">
    <source>
        <dbReference type="ARBA" id="ARBA00007118"/>
    </source>
</evidence>
<accession>A0ABZ0RFR8</accession>
<keyword evidence="8" id="KW-1185">Reference proteome</keyword>
<proteinExistence type="inferred from homology"/>
<protein>
    <submittedName>
        <fullName evidence="7">Nitroreductase family protein</fullName>
    </submittedName>
</protein>
<evidence type="ECO:0000256" key="5">
    <source>
        <dbReference type="ARBA" id="ARBA00023002"/>
    </source>
</evidence>
<dbReference type="InterPro" id="IPR029479">
    <property type="entry name" value="Nitroreductase"/>
</dbReference>
<organism evidence="7 8">
    <name type="scientific">Coraliomargarita algicola</name>
    <dbReference type="NCBI Taxonomy" id="3092156"/>
    <lineage>
        <taxon>Bacteria</taxon>
        <taxon>Pseudomonadati</taxon>
        <taxon>Verrucomicrobiota</taxon>
        <taxon>Opitutia</taxon>
        <taxon>Puniceicoccales</taxon>
        <taxon>Coraliomargaritaceae</taxon>
        <taxon>Coraliomargarita</taxon>
    </lineage>
</organism>
<dbReference type="SUPFAM" id="SSF55469">
    <property type="entry name" value="FMN-dependent nitroreductase-like"/>
    <property type="match status" value="1"/>
</dbReference>
<reference evidence="7 8" key="1">
    <citation type="submission" date="2023-11" db="EMBL/GenBank/DDBJ databases">
        <title>Coraliomargarita sp. nov., isolated from marine algae.</title>
        <authorList>
            <person name="Lee J.K."/>
            <person name="Baek J.H."/>
            <person name="Kim J.M."/>
            <person name="Choi D.G."/>
            <person name="Jeon C.O."/>
        </authorList>
    </citation>
    <scope>NUCLEOTIDE SEQUENCE [LARGE SCALE GENOMIC DNA]</scope>
    <source>
        <strain evidence="7 8">J2-16</strain>
    </source>
</reference>
<dbReference type="RefSeq" id="WP_319831911.1">
    <property type="nucleotide sequence ID" value="NZ_CP138858.1"/>
</dbReference>
<keyword evidence="3" id="KW-0285">Flavoprotein</keyword>
<evidence type="ECO:0000259" key="6">
    <source>
        <dbReference type="Pfam" id="PF00881"/>
    </source>
</evidence>
<evidence type="ECO:0000256" key="4">
    <source>
        <dbReference type="ARBA" id="ARBA00022643"/>
    </source>
</evidence>
<dbReference type="PANTHER" id="PTHR43673">
    <property type="entry name" value="NAD(P)H NITROREDUCTASE YDGI-RELATED"/>
    <property type="match status" value="1"/>
</dbReference>
<feature type="domain" description="Nitroreductase" evidence="6">
    <location>
        <begin position="158"/>
        <end position="301"/>
    </location>
</feature>
<dbReference type="EMBL" id="CP138858">
    <property type="protein sequence ID" value="WPJ95009.1"/>
    <property type="molecule type" value="Genomic_DNA"/>
</dbReference>
<comment type="cofactor">
    <cofactor evidence="1">
        <name>FMN</name>
        <dbReference type="ChEBI" id="CHEBI:58210"/>
    </cofactor>
</comment>
<dbReference type="Gene3D" id="3.40.109.10">
    <property type="entry name" value="NADH Oxidase"/>
    <property type="match status" value="1"/>
</dbReference>
<evidence type="ECO:0000313" key="7">
    <source>
        <dbReference type="EMBL" id="WPJ95009.1"/>
    </source>
</evidence>
<evidence type="ECO:0000313" key="8">
    <source>
        <dbReference type="Proteomes" id="UP001324993"/>
    </source>
</evidence>
<evidence type="ECO:0000256" key="1">
    <source>
        <dbReference type="ARBA" id="ARBA00001917"/>
    </source>
</evidence>
<dbReference type="CDD" id="cd02062">
    <property type="entry name" value="Nitro_FMN_reductase"/>
    <property type="match status" value="1"/>
</dbReference>
<comment type="similarity">
    <text evidence="2">Belongs to the nitroreductase family.</text>
</comment>
<keyword evidence="5" id="KW-0560">Oxidoreductase</keyword>
<keyword evidence="4" id="KW-0288">FMN</keyword>
<name>A0ABZ0RFR8_9BACT</name>
<evidence type="ECO:0000256" key="3">
    <source>
        <dbReference type="ARBA" id="ARBA00022630"/>
    </source>
</evidence>
<gene>
    <name evidence="7" type="ORF">SH580_16395</name>
</gene>